<feature type="signal peptide" evidence="1">
    <location>
        <begin position="1"/>
        <end position="29"/>
    </location>
</feature>
<dbReference type="Proteomes" id="UP000554482">
    <property type="component" value="Unassembled WGS sequence"/>
</dbReference>
<evidence type="ECO:0000256" key="1">
    <source>
        <dbReference type="SAM" id="SignalP"/>
    </source>
</evidence>
<dbReference type="PANTHER" id="PTHR31589">
    <property type="entry name" value="PROTEIN, PUTATIVE (DUF239)-RELATED-RELATED"/>
    <property type="match status" value="1"/>
</dbReference>
<dbReference type="InterPro" id="IPR025521">
    <property type="entry name" value="Neprosin_propep"/>
</dbReference>
<dbReference type="PROSITE" id="PS52045">
    <property type="entry name" value="NEPROSIN_PEP_CD"/>
    <property type="match status" value="1"/>
</dbReference>
<evidence type="ECO:0000259" key="2">
    <source>
        <dbReference type="PROSITE" id="PS52045"/>
    </source>
</evidence>
<keyword evidence="1" id="KW-0732">Signal</keyword>
<dbReference type="InterPro" id="IPR053168">
    <property type="entry name" value="Glutamic_endopeptidase"/>
</dbReference>
<dbReference type="PANTHER" id="PTHR31589:SF235">
    <property type="entry name" value="PROTEIN, PUTATIVE (DUF239)-RELATED"/>
    <property type="match status" value="1"/>
</dbReference>
<organism evidence="3 4">
    <name type="scientific">Thalictrum thalictroides</name>
    <name type="common">Rue-anemone</name>
    <name type="synonym">Anemone thalictroides</name>
    <dbReference type="NCBI Taxonomy" id="46969"/>
    <lineage>
        <taxon>Eukaryota</taxon>
        <taxon>Viridiplantae</taxon>
        <taxon>Streptophyta</taxon>
        <taxon>Embryophyta</taxon>
        <taxon>Tracheophyta</taxon>
        <taxon>Spermatophyta</taxon>
        <taxon>Magnoliopsida</taxon>
        <taxon>Ranunculales</taxon>
        <taxon>Ranunculaceae</taxon>
        <taxon>Thalictroideae</taxon>
        <taxon>Thalictrum</taxon>
    </lineage>
</organism>
<name>A0A7J6VAU8_THATH</name>
<sequence>MASSIGIGLVRHMLSLLAAMIFFVHDSIAVEGKNIDAVKTFETEHGDIYDCVDIYKQPAFDHPALKNHKIQMEPTSYPERMKRDQSSSSTEVLNMGLPDGGCPKGTVPIRRIQKGDVVRRKPLKTHVGNATLNEDEYRFPGRSYALARTPPGEYYGTEVYINIWNPQVEQGFEMFSLAQTWVSAGSGFELNTVEVGWMVSFSMYKDTKPRVFVYWTTDGYRTGCYNTACPGFVQLNERIPVDYHLDHHISTYNGEQYDMRINVFKDPESGNWYLYRDLLTIGYWPSAIFDKLNKKAEEVDWGGEVYYDMNLCRRYKRTRNCPYPQMGSGHYPDEGYGRAAYMKELHVIDNPNMIYNPPKPCILINDRLDIFNITQNQKGVQVLPANHILFGGPGGLSRY</sequence>
<comment type="caution">
    <text evidence="3">The sequence shown here is derived from an EMBL/GenBank/DDBJ whole genome shotgun (WGS) entry which is preliminary data.</text>
</comment>
<dbReference type="Gene3D" id="3.90.1320.10">
    <property type="entry name" value="Outer-capsid protein sigma 3, large lobe"/>
    <property type="match status" value="1"/>
</dbReference>
<dbReference type="Pfam" id="PF14365">
    <property type="entry name" value="Neprosin_AP"/>
    <property type="match status" value="1"/>
</dbReference>
<reference evidence="3 4" key="1">
    <citation type="submission" date="2020-06" db="EMBL/GenBank/DDBJ databases">
        <title>Transcriptomic and genomic resources for Thalictrum thalictroides and T. hernandezii: Facilitating candidate gene discovery in an emerging model plant lineage.</title>
        <authorList>
            <person name="Arias T."/>
            <person name="Riano-Pachon D.M."/>
            <person name="Di Stilio V.S."/>
        </authorList>
    </citation>
    <scope>NUCLEOTIDE SEQUENCE [LARGE SCALE GENOMIC DNA]</scope>
    <source>
        <strain evidence="4">cv. WT478/WT964</strain>
        <tissue evidence="3">Leaves</tissue>
    </source>
</reference>
<keyword evidence="4" id="KW-1185">Reference proteome</keyword>
<dbReference type="InterPro" id="IPR004314">
    <property type="entry name" value="Neprosin"/>
</dbReference>
<dbReference type="OrthoDB" id="1858978at2759"/>
<evidence type="ECO:0000313" key="3">
    <source>
        <dbReference type="EMBL" id="KAF5181340.1"/>
    </source>
</evidence>
<feature type="chain" id="PRO_5029527353" evidence="1">
    <location>
        <begin position="30"/>
        <end position="399"/>
    </location>
</feature>
<evidence type="ECO:0000313" key="4">
    <source>
        <dbReference type="Proteomes" id="UP000554482"/>
    </source>
</evidence>
<dbReference type="AlphaFoldDB" id="A0A7J6VAU8"/>
<accession>A0A7J6VAU8</accession>
<feature type="domain" description="Neprosin PEP catalytic" evidence="2">
    <location>
        <begin position="131"/>
        <end position="397"/>
    </location>
</feature>
<protein>
    <submittedName>
        <fullName evidence="3">Nep-interacting protein</fullName>
    </submittedName>
</protein>
<gene>
    <name evidence="3" type="ORF">FRX31_029072</name>
</gene>
<dbReference type="EMBL" id="JABWDY010036290">
    <property type="protein sequence ID" value="KAF5181340.1"/>
    <property type="molecule type" value="Genomic_DNA"/>
</dbReference>
<dbReference type="Pfam" id="PF03080">
    <property type="entry name" value="Neprosin"/>
    <property type="match status" value="1"/>
</dbReference>
<proteinExistence type="predicted"/>